<dbReference type="AlphaFoldDB" id="A0A9Q0LGP1"/>
<dbReference type="EMBL" id="JAPDFW010000083">
    <property type="protein sequence ID" value="KAJ5072064.1"/>
    <property type="molecule type" value="Genomic_DNA"/>
</dbReference>
<dbReference type="CDD" id="cd18186">
    <property type="entry name" value="BTB_POZ_ZBTB_KLHL-like"/>
    <property type="match status" value="1"/>
</dbReference>
<dbReference type="PANTHER" id="PTHR24198">
    <property type="entry name" value="ANKYRIN REPEAT AND PROTEIN KINASE DOMAIN-CONTAINING PROTEIN"/>
    <property type="match status" value="1"/>
</dbReference>
<dbReference type="InterPro" id="IPR000210">
    <property type="entry name" value="BTB/POZ_dom"/>
</dbReference>
<dbReference type="SMART" id="SM00248">
    <property type="entry name" value="ANK"/>
    <property type="match status" value="10"/>
</dbReference>
<dbReference type="PRINTS" id="PR01415">
    <property type="entry name" value="ANKYRIN"/>
</dbReference>
<evidence type="ECO:0000313" key="5">
    <source>
        <dbReference type="EMBL" id="KAJ5072064.1"/>
    </source>
</evidence>
<feature type="repeat" description="ANK" evidence="3">
    <location>
        <begin position="358"/>
        <end position="391"/>
    </location>
</feature>
<evidence type="ECO:0000256" key="2">
    <source>
        <dbReference type="ARBA" id="ARBA00023043"/>
    </source>
</evidence>
<evidence type="ECO:0000259" key="4">
    <source>
        <dbReference type="PROSITE" id="PS50097"/>
    </source>
</evidence>
<feature type="repeat" description="ANK" evidence="3">
    <location>
        <begin position="44"/>
        <end position="77"/>
    </location>
</feature>
<feature type="repeat" description="ANK" evidence="3">
    <location>
        <begin position="148"/>
        <end position="181"/>
    </location>
</feature>
<dbReference type="InterPro" id="IPR036770">
    <property type="entry name" value="Ankyrin_rpt-contain_sf"/>
</dbReference>
<accession>A0A9Q0LGP1</accession>
<keyword evidence="6" id="KW-1185">Reference proteome</keyword>
<dbReference type="InterPro" id="IPR011333">
    <property type="entry name" value="SKP1/BTB/POZ_sf"/>
</dbReference>
<organism evidence="5 6">
    <name type="scientific">Anaeramoeba ignava</name>
    <name type="common">Anaerobic marine amoeba</name>
    <dbReference type="NCBI Taxonomy" id="1746090"/>
    <lineage>
        <taxon>Eukaryota</taxon>
        <taxon>Metamonada</taxon>
        <taxon>Anaeramoebidae</taxon>
        <taxon>Anaeramoeba</taxon>
    </lineage>
</organism>
<dbReference type="Pfam" id="PF12796">
    <property type="entry name" value="Ank_2"/>
    <property type="match status" value="3"/>
</dbReference>
<sequence length="705" mass="81618">MFFFADSDSDSDSENILKIEEAISENNLEFLKNTKIDIDIKTTNNMTFLHFACEKLASIETFKCLLEKGFDINVIDSEFSKETPLHTLCKSNPPFANVKFLLENGADVNAKDINGTTPFHLICQTNNAKTLIELMLEKKAEINLQNNYGLSAIHYACSSFPSLEKIQTLLENGADINLLTKSLYSPLYFLVHNSKDYSLIEFLLSKGANPNIMNIEGLSPFLLLLQLGLHEDYIFLFLKYGADPSQINPKNWNSVLHQFCVKTNEKSAKIFQILFEKSEFETYDIKNKSGQTPLHFLCEYAGDITLLKFLLEKKCDVNLPDNNNQTPLLIVLNSPLFRPEIAKLLIEYGADVNVKDSFGQTPLLLACRTNHDAELLQKIIDCGADFSVRTETGKSPLQEASFGNTSTECLELLLKHTPQQDIDNEPGERTSLEYALSSYRKEAIIFLYGSWMDFDLSKGFYLDSHSKSLLEHLRSFHFDLKQFLIQQELTDLQISLNEGGLIKLHKDILFPRFDLILLDDPQKETQKRNQFLENLSNVCKDKSREKVMEFFEFVYTGIIENKKFKDCYQFLFDFIQELGIESPKQWIDKKKGRNGIISDFQKLYENDKEKDFSIVVESRDLKVHKVILALRSDLYRAMFLFVRDNSNTVQDYTQRSYFEMTQIIKFLYIDSIDQEFIKNHYSEMEETIDYFQLNPNSMLKWFAWN</sequence>
<protein>
    <submittedName>
        <fullName evidence="5">Ankyrin repeat-containing protein</fullName>
    </submittedName>
</protein>
<feature type="repeat" description="ANK" evidence="3">
    <location>
        <begin position="289"/>
        <end position="322"/>
    </location>
</feature>
<comment type="caution">
    <text evidence="5">The sequence shown here is derived from an EMBL/GenBank/DDBJ whole genome shotgun (WGS) entry which is preliminary data.</text>
</comment>
<proteinExistence type="predicted"/>
<dbReference type="PROSITE" id="PS50097">
    <property type="entry name" value="BTB"/>
    <property type="match status" value="1"/>
</dbReference>
<dbReference type="SUPFAM" id="SSF48403">
    <property type="entry name" value="Ankyrin repeat"/>
    <property type="match status" value="1"/>
</dbReference>
<dbReference type="Proteomes" id="UP001149090">
    <property type="component" value="Unassembled WGS sequence"/>
</dbReference>
<dbReference type="OrthoDB" id="19174at2759"/>
<keyword evidence="1" id="KW-0677">Repeat</keyword>
<feature type="repeat" description="ANK" evidence="3">
    <location>
        <begin position="323"/>
        <end position="357"/>
    </location>
</feature>
<gene>
    <name evidence="5" type="ORF">M0811_09708</name>
</gene>
<feature type="repeat" description="ANK" evidence="3">
    <location>
        <begin position="114"/>
        <end position="147"/>
    </location>
</feature>
<dbReference type="PROSITE" id="PS50297">
    <property type="entry name" value="ANK_REP_REGION"/>
    <property type="match status" value="5"/>
</dbReference>
<evidence type="ECO:0000313" key="6">
    <source>
        <dbReference type="Proteomes" id="UP001149090"/>
    </source>
</evidence>
<evidence type="ECO:0000256" key="1">
    <source>
        <dbReference type="ARBA" id="ARBA00022737"/>
    </source>
</evidence>
<name>A0A9Q0LGP1_ANAIG</name>
<feature type="domain" description="BTB" evidence="4">
    <location>
        <begin position="610"/>
        <end position="676"/>
    </location>
</feature>
<feature type="repeat" description="ANK" evidence="3">
    <location>
        <begin position="80"/>
        <end position="113"/>
    </location>
</feature>
<dbReference type="PROSITE" id="PS50088">
    <property type="entry name" value="ANK_REPEAT"/>
    <property type="match status" value="7"/>
</dbReference>
<dbReference type="PANTHER" id="PTHR24198:SF165">
    <property type="entry name" value="ANKYRIN REPEAT-CONTAINING PROTEIN-RELATED"/>
    <property type="match status" value="1"/>
</dbReference>
<dbReference type="Gene3D" id="1.25.40.20">
    <property type="entry name" value="Ankyrin repeat-containing domain"/>
    <property type="match status" value="3"/>
</dbReference>
<keyword evidence="2 3" id="KW-0040">ANK repeat</keyword>
<evidence type="ECO:0000256" key="3">
    <source>
        <dbReference type="PROSITE-ProRule" id="PRU00023"/>
    </source>
</evidence>
<reference evidence="5" key="1">
    <citation type="submission" date="2022-10" db="EMBL/GenBank/DDBJ databases">
        <title>Novel sulphate-reducing endosymbionts in the free-living metamonad Anaeramoeba.</title>
        <authorList>
            <person name="Jerlstrom-Hultqvist J."/>
            <person name="Cepicka I."/>
            <person name="Gallot-Lavallee L."/>
            <person name="Salas-Leiva D."/>
            <person name="Curtis B.A."/>
            <person name="Zahonova K."/>
            <person name="Pipaliya S."/>
            <person name="Dacks J."/>
            <person name="Roger A.J."/>
        </authorList>
    </citation>
    <scope>NUCLEOTIDE SEQUENCE</scope>
    <source>
        <strain evidence="5">BMAN</strain>
    </source>
</reference>
<dbReference type="Gene3D" id="3.30.710.10">
    <property type="entry name" value="Potassium Channel Kv1.1, Chain A"/>
    <property type="match status" value="1"/>
</dbReference>
<dbReference type="Pfam" id="PF00651">
    <property type="entry name" value="BTB"/>
    <property type="match status" value="1"/>
</dbReference>
<dbReference type="InterPro" id="IPR002110">
    <property type="entry name" value="Ankyrin_rpt"/>
</dbReference>
<dbReference type="SUPFAM" id="SSF54695">
    <property type="entry name" value="POZ domain"/>
    <property type="match status" value="1"/>
</dbReference>